<dbReference type="Gene3D" id="3.40.190.10">
    <property type="entry name" value="Periplasmic binding protein-like II"/>
    <property type="match status" value="2"/>
</dbReference>
<dbReference type="PANTHER" id="PTHR30024:SF47">
    <property type="entry name" value="TAURINE-BINDING PERIPLASMIC PROTEIN"/>
    <property type="match status" value="1"/>
</dbReference>
<accession>A0A0D2X4A1</accession>
<protein>
    <recommendedName>
        <fullName evidence="4">Ca3427-like PBP 2 domain-containing protein</fullName>
    </recommendedName>
</protein>
<feature type="domain" description="Ca3427-like PBP 2" evidence="4">
    <location>
        <begin position="90"/>
        <end position="182"/>
    </location>
</feature>
<dbReference type="eggNOG" id="ENOG502QRHZ">
    <property type="taxonomic scope" value="Eukaryota"/>
</dbReference>
<dbReference type="Proteomes" id="UP000008743">
    <property type="component" value="Unassembled WGS sequence"/>
</dbReference>
<dbReference type="OrthoDB" id="1363at2759"/>
<evidence type="ECO:0000313" key="6">
    <source>
        <dbReference type="Proteomes" id="UP000008743"/>
    </source>
</evidence>
<evidence type="ECO:0000256" key="2">
    <source>
        <dbReference type="ARBA" id="ARBA00010742"/>
    </source>
</evidence>
<dbReference type="AlphaFoldDB" id="A0A0D2X4A1"/>
<dbReference type="InterPro" id="IPR054364">
    <property type="entry name" value="Ca3427-like_PBP2"/>
</dbReference>
<comment type="subcellular location">
    <subcellularLocation>
        <location evidence="1">Periplasm</location>
    </subcellularLocation>
</comment>
<proteinExistence type="inferred from homology"/>
<dbReference type="RefSeq" id="XP_004345713.1">
    <property type="nucleotide sequence ID" value="XM_004345663.2"/>
</dbReference>
<evidence type="ECO:0000256" key="1">
    <source>
        <dbReference type="ARBA" id="ARBA00004418"/>
    </source>
</evidence>
<evidence type="ECO:0000256" key="3">
    <source>
        <dbReference type="ARBA" id="ARBA00022729"/>
    </source>
</evidence>
<evidence type="ECO:0000313" key="5">
    <source>
        <dbReference type="EMBL" id="KJE95699.1"/>
    </source>
</evidence>
<dbReference type="PhylomeDB" id="A0A0D2X4A1"/>
<name>A0A0D2X4A1_CAPO3</name>
<evidence type="ECO:0000259" key="4">
    <source>
        <dbReference type="Pfam" id="PF22384"/>
    </source>
</evidence>
<dbReference type="SUPFAM" id="SSF53850">
    <property type="entry name" value="Periplasmic binding protein-like II"/>
    <property type="match status" value="1"/>
</dbReference>
<keyword evidence="3" id="KW-0732">Signal</keyword>
<gene>
    <name evidence="5" type="ORF">CAOG_006123</name>
</gene>
<dbReference type="EMBL" id="KE346369">
    <property type="protein sequence ID" value="KJE95699.1"/>
    <property type="molecule type" value="Genomic_DNA"/>
</dbReference>
<comment type="similarity">
    <text evidence="2">Belongs to the bacterial solute-binding protein SsuA/TauA family.</text>
</comment>
<organism evidence="5 6">
    <name type="scientific">Capsaspora owczarzaki (strain ATCC 30864)</name>
    <dbReference type="NCBI Taxonomy" id="595528"/>
    <lineage>
        <taxon>Eukaryota</taxon>
        <taxon>Filasterea</taxon>
        <taxon>Capsaspora</taxon>
    </lineage>
</organism>
<sequence length="297" mass="31818">MSSSHFVVGGVPEHFNAPFHLGMKDGTFARHGVTLDFVDCLGGTGEMTTKLNNGELDVAVALTEGLIAAIAKGEARFKLAAEYCRSPLIWAVSTGANSEVKSVADLDGKTFGISRFGSGSHIMAIVLAKNNGFVQDNHWRVLRNFQGLRDGVNTSEADAFLWEKFTTKPFHDTREVVKVGEIVTPWPAFMVAVSDAALQREGATEKLAALFRGIQESCANFARNDDGASVQYVADKYGNTLDDAAKWFSAVEFSQDGALSSAVLTNVVSILKEADVLTADIHAPPQALVAPALARII</sequence>
<reference evidence="6" key="1">
    <citation type="submission" date="2011-02" db="EMBL/GenBank/DDBJ databases">
        <title>The Genome Sequence of Capsaspora owczarzaki ATCC 30864.</title>
        <authorList>
            <person name="Russ C."/>
            <person name="Cuomo C."/>
            <person name="Burger G."/>
            <person name="Gray M.W."/>
            <person name="Holland P.W.H."/>
            <person name="King N."/>
            <person name="Lang F.B.F."/>
            <person name="Roger A.J."/>
            <person name="Ruiz-Trillo I."/>
            <person name="Young S.K."/>
            <person name="Zeng Q."/>
            <person name="Gargeya S."/>
            <person name="Alvarado L."/>
            <person name="Berlin A."/>
            <person name="Chapman S.B."/>
            <person name="Chen Z."/>
            <person name="Freedman E."/>
            <person name="Gellesch M."/>
            <person name="Goldberg J."/>
            <person name="Griggs A."/>
            <person name="Gujja S."/>
            <person name="Heilman E."/>
            <person name="Heiman D."/>
            <person name="Howarth C."/>
            <person name="Mehta T."/>
            <person name="Neiman D."/>
            <person name="Pearson M."/>
            <person name="Roberts A."/>
            <person name="Saif S."/>
            <person name="Shea T."/>
            <person name="Shenoy N."/>
            <person name="Sisk P."/>
            <person name="Stolte C."/>
            <person name="Sykes S."/>
            <person name="White J."/>
            <person name="Yandava C."/>
            <person name="Haas B."/>
            <person name="Nusbaum C."/>
            <person name="Birren B."/>
        </authorList>
    </citation>
    <scope>NUCLEOTIDE SEQUENCE</scope>
    <source>
        <strain evidence="6">ATCC 30864</strain>
    </source>
</reference>
<dbReference type="PANTHER" id="PTHR30024">
    <property type="entry name" value="ALIPHATIC SULFONATES-BINDING PROTEIN-RELATED"/>
    <property type="match status" value="1"/>
</dbReference>
<dbReference type="InParanoid" id="A0A0D2X4A1"/>
<dbReference type="Pfam" id="PF22384">
    <property type="entry name" value="PBP2_Ca3427_like"/>
    <property type="match status" value="1"/>
</dbReference>
<dbReference type="CDD" id="cd13637">
    <property type="entry name" value="PBP2_Ca3427_like"/>
    <property type="match status" value="1"/>
</dbReference>
<dbReference type="OMA" id="HFNLPWH"/>
<keyword evidence="6" id="KW-1185">Reference proteome</keyword>